<protein>
    <recommendedName>
        <fullName evidence="5">DUF3311 domain-containing protein</fullName>
    </recommendedName>
</protein>
<feature type="compositionally biased region" description="Basic and acidic residues" evidence="1">
    <location>
        <begin position="100"/>
        <end position="115"/>
    </location>
</feature>
<evidence type="ECO:0000313" key="3">
    <source>
        <dbReference type="EMBL" id="AXR83003.1"/>
    </source>
</evidence>
<feature type="transmembrane region" description="Helical" evidence="2">
    <location>
        <begin position="33"/>
        <end position="52"/>
    </location>
</feature>
<gene>
    <name evidence="3" type="ORF">AArcMg_3015</name>
</gene>
<accession>A0A346PU08</accession>
<evidence type="ECO:0000313" key="4">
    <source>
        <dbReference type="Proteomes" id="UP000258613"/>
    </source>
</evidence>
<evidence type="ECO:0000256" key="1">
    <source>
        <dbReference type="SAM" id="MobiDB-lite"/>
    </source>
</evidence>
<dbReference type="EMBL" id="CP027033">
    <property type="protein sequence ID" value="AXR83003.1"/>
    <property type="molecule type" value="Genomic_DNA"/>
</dbReference>
<keyword evidence="2" id="KW-0812">Transmembrane</keyword>
<keyword evidence="2" id="KW-1133">Transmembrane helix</keyword>
<reference evidence="4" key="1">
    <citation type="submission" date="2018-02" db="EMBL/GenBank/DDBJ databases">
        <title>Phenotypic and genomic properties of facultatively anaerobic sulfur-reducing natronoarchaea from hypersaline soda lakes.</title>
        <authorList>
            <person name="Sorokin D.Y."/>
            <person name="Kublanov I.V."/>
            <person name="Roman P."/>
            <person name="Sinninghe Damste J.S."/>
            <person name="Golyshin P.N."/>
            <person name="Rojo D."/>
            <person name="Ciordia S."/>
            <person name="Mena M.D.C."/>
            <person name="Ferrer M."/>
            <person name="Messina E."/>
            <person name="Smedile F."/>
            <person name="La Spada G."/>
            <person name="La Cono V."/>
            <person name="Yakimov M.M."/>
        </authorList>
    </citation>
    <scope>NUCLEOTIDE SEQUENCE [LARGE SCALE GENOMIC DNA]</scope>
    <source>
        <strain evidence="4">AArc-Mg</strain>
    </source>
</reference>
<organism evidence="3 4">
    <name type="scientific">Natrarchaeobaculum sulfurireducens</name>
    <dbReference type="NCBI Taxonomy" id="2044521"/>
    <lineage>
        <taxon>Archaea</taxon>
        <taxon>Methanobacteriati</taxon>
        <taxon>Methanobacteriota</taxon>
        <taxon>Stenosarchaea group</taxon>
        <taxon>Halobacteria</taxon>
        <taxon>Halobacteriales</taxon>
        <taxon>Natrialbaceae</taxon>
        <taxon>Natrarchaeobaculum</taxon>
    </lineage>
</organism>
<dbReference type="Proteomes" id="UP000258613">
    <property type="component" value="Chromosome"/>
</dbReference>
<name>A0A346PU08_9EURY</name>
<keyword evidence="2" id="KW-0472">Membrane</keyword>
<evidence type="ECO:0008006" key="5">
    <source>
        <dbReference type="Google" id="ProtNLM"/>
    </source>
</evidence>
<feature type="region of interest" description="Disordered" evidence="1">
    <location>
        <begin position="92"/>
        <end position="115"/>
    </location>
</feature>
<dbReference type="KEGG" id="nag:AArcMg_3015"/>
<dbReference type="InterPro" id="IPR021741">
    <property type="entry name" value="DUF3311"/>
</dbReference>
<keyword evidence="4" id="KW-1185">Reference proteome</keyword>
<proteinExistence type="predicted"/>
<dbReference type="AlphaFoldDB" id="A0A346PU08"/>
<sequence length="115" mass="13010">MLRDGGEPEPSGVERKALLMSVPTTSMQRLERWGWLVVALVLCTFAIPWFLWGDSTVVAGFPLWLWWHVGWMVVVSVVFWVFTRRAWGIGIEPDGAASRSETRGPDDAREAGDHR</sequence>
<dbReference type="Pfam" id="PF11755">
    <property type="entry name" value="DUF3311"/>
    <property type="match status" value="1"/>
</dbReference>
<evidence type="ECO:0000256" key="2">
    <source>
        <dbReference type="SAM" id="Phobius"/>
    </source>
</evidence>
<feature type="transmembrane region" description="Helical" evidence="2">
    <location>
        <begin position="64"/>
        <end position="82"/>
    </location>
</feature>